<accession>A0A0F9BVJ4</accession>
<proteinExistence type="predicted"/>
<comment type="caution">
    <text evidence="1">The sequence shown here is derived from an EMBL/GenBank/DDBJ whole genome shotgun (WGS) entry which is preliminary data.</text>
</comment>
<protein>
    <submittedName>
        <fullName evidence="1">Uncharacterized protein</fullName>
    </submittedName>
</protein>
<gene>
    <name evidence="1" type="ORF">LCGC14_2683330</name>
</gene>
<dbReference type="EMBL" id="LAZR01047366">
    <property type="protein sequence ID" value="KKK94394.1"/>
    <property type="molecule type" value="Genomic_DNA"/>
</dbReference>
<sequence>MKPEKREKLEAELGRCYREKARLSERFRVVDNRCKEIDQILSKGDADDAK</sequence>
<name>A0A0F9BVJ4_9ZZZZ</name>
<reference evidence="1" key="1">
    <citation type="journal article" date="2015" name="Nature">
        <title>Complex archaea that bridge the gap between prokaryotes and eukaryotes.</title>
        <authorList>
            <person name="Spang A."/>
            <person name="Saw J.H."/>
            <person name="Jorgensen S.L."/>
            <person name="Zaremba-Niedzwiedzka K."/>
            <person name="Martijn J."/>
            <person name="Lind A.E."/>
            <person name="van Eijk R."/>
            <person name="Schleper C."/>
            <person name="Guy L."/>
            <person name="Ettema T.J."/>
        </authorList>
    </citation>
    <scope>NUCLEOTIDE SEQUENCE</scope>
</reference>
<organism evidence="1">
    <name type="scientific">marine sediment metagenome</name>
    <dbReference type="NCBI Taxonomy" id="412755"/>
    <lineage>
        <taxon>unclassified sequences</taxon>
        <taxon>metagenomes</taxon>
        <taxon>ecological metagenomes</taxon>
    </lineage>
</organism>
<evidence type="ECO:0000313" key="1">
    <source>
        <dbReference type="EMBL" id="KKK94394.1"/>
    </source>
</evidence>
<dbReference type="AlphaFoldDB" id="A0A0F9BVJ4"/>